<feature type="region of interest" description="Disordered" evidence="1">
    <location>
        <begin position="175"/>
        <end position="206"/>
    </location>
</feature>
<reference evidence="2 3" key="1">
    <citation type="submission" date="2017-10" db="EMBL/GenBank/DDBJ databases">
        <title>Comparative genomics in systemic dimorphic fungi from Ajellomycetaceae.</title>
        <authorList>
            <person name="Munoz J.F."/>
            <person name="Mcewen J.G."/>
            <person name="Clay O.K."/>
            <person name="Cuomo C.A."/>
        </authorList>
    </citation>
    <scope>NUCLEOTIDE SEQUENCE [LARGE SCALE GENOMIC DNA]</scope>
    <source>
        <strain evidence="2 3">UAMH5409</strain>
    </source>
</reference>
<evidence type="ECO:0008006" key="4">
    <source>
        <dbReference type="Google" id="ProtNLM"/>
    </source>
</evidence>
<dbReference type="InterPro" id="IPR024368">
    <property type="entry name" value="Ecl1/2/3"/>
</dbReference>
<dbReference type="EMBL" id="PDNB01000048">
    <property type="protein sequence ID" value="PGH13211.1"/>
    <property type="molecule type" value="Genomic_DNA"/>
</dbReference>
<feature type="compositionally biased region" description="Basic and acidic residues" evidence="1">
    <location>
        <begin position="191"/>
        <end position="206"/>
    </location>
</feature>
<feature type="region of interest" description="Disordered" evidence="1">
    <location>
        <begin position="151"/>
        <end position="170"/>
    </location>
</feature>
<feature type="compositionally biased region" description="Low complexity" evidence="1">
    <location>
        <begin position="266"/>
        <end position="280"/>
    </location>
</feature>
<evidence type="ECO:0000313" key="3">
    <source>
        <dbReference type="Proteomes" id="UP000223968"/>
    </source>
</evidence>
<feature type="compositionally biased region" description="Low complexity" evidence="1">
    <location>
        <begin position="175"/>
        <end position="188"/>
    </location>
</feature>
<dbReference type="OrthoDB" id="3599883at2759"/>
<feature type="region of interest" description="Disordered" evidence="1">
    <location>
        <begin position="69"/>
        <end position="97"/>
    </location>
</feature>
<sequence>MTQQPRARPPPPPLVLRPSLHHRSSEPAPAPAPAPCTPHVSHNPSLSLTTYSVKRLAFTLKGQRIGRPFAVKTSSAPSSPRSRKAHARPAAAEKDSSQGEDIFMATAFLQFCATCERQIMIPNNSILYCSESCRRKDAAKPLEISLATVQSMSSSLHSPPMSPPSSPPRAIVSPMTPTKLPSSSLPSLRIPVDHHEGSSDLDPTEWKPKLGAHRASNSLTSSEAFRYLSLFQRPITPAATSDNGDVVTACKDDKVDVVHPRPVPVTNSSSTSISTTGQGTLPSLGHSPTTSAASSMLDSPTGSASFFPPAPPSHPLVLSESAQRPLPPRHNPNGVGVTRDVSLVLPCIADPNNAPAAVDDKKGAGDIIPDQEKLMRDVTRLRQNTMRDSD</sequence>
<feature type="region of interest" description="Disordered" evidence="1">
    <location>
        <begin position="258"/>
        <end position="313"/>
    </location>
</feature>
<evidence type="ECO:0000313" key="2">
    <source>
        <dbReference type="EMBL" id="PGH13211.1"/>
    </source>
</evidence>
<protein>
    <recommendedName>
        <fullName evidence="4">Life-span regulatory factor domain-containing protein</fullName>
    </recommendedName>
</protein>
<evidence type="ECO:0000256" key="1">
    <source>
        <dbReference type="SAM" id="MobiDB-lite"/>
    </source>
</evidence>
<dbReference type="AlphaFoldDB" id="A0A2B7XWR4"/>
<accession>A0A2B7XWR4</accession>
<organism evidence="2 3">
    <name type="scientific">Helicocarpus griseus UAMH5409</name>
    <dbReference type="NCBI Taxonomy" id="1447875"/>
    <lineage>
        <taxon>Eukaryota</taxon>
        <taxon>Fungi</taxon>
        <taxon>Dikarya</taxon>
        <taxon>Ascomycota</taxon>
        <taxon>Pezizomycotina</taxon>
        <taxon>Eurotiomycetes</taxon>
        <taxon>Eurotiomycetidae</taxon>
        <taxon>Onygenales</taxon>
        <taxon>Ajellomycetaceae</taxon>
        <taxon>Helicocarpus</taxon>
    </lineage>
</organism>
<name>A0A2B7XWR4_9EURO</name>
<comment type="caution">
    <text evidence="2">The sequence shown here is derived from an EMBL/GenBank/DDBJ whole genome shotgun (WGS) entry which is preliminary data.</text>
</comment>
<feature type="compositionally biased region" description="Polar residues" evidence="1">
    <location>
        <begin position="286"/>
        <end position="298"/>
    </location>
</feature>
<dbReference type="Pfam" id="PF12855">
    <property type="entry name" value="Ecl1"/>
    <property type="match status" value="1"/>
</dbReference>
<proteinExistence type="predicted"/>
<gene>
    <name evidence="2" type="ORF">AJ79_03769</name>
</gene>
<keyword evidence="3" id="KW-1185">Reference proteome</keyword>
<feature type="region of interest" description="Disordered" evidence="1">
    <location>
        <begin position="1"/>
        <end position="41"/>
    </location>
</feature>
<dbReference type="Proteomes" id="UP000223968">
    <property type="component" value="Unassembled WGS sequence"/>
</dbReference>